<evidence type="ECO:0000313" key="2">
    <source>
        <dbReference type="Proteomes" id="UP000184278"/>
    </source>
</evidence>
<dbReference type="RefSeq" id="WP_073389925.1">
    <property type="nucleotide sequence ID" value="NZ_FQXK01000042.1"/>
</dbReference>
<dbReference type="AlphaFoldDB" id="A0A1M6E8P4"/>
<name>A0A1M6E8P4_BUTFI</name>
<keyword evidence="2" id="KW-1185">Reference proteome</keyword>
<dbReference type="OrthoDB" id="378694at2"/>
<proteinExistence type="predicted"/>
<sequence>MSYKEEIILQWCSENLSNPAFFYKSPIVNYVGRTKDTKNLYTEVISKYLFDNFNFFSIDQLDREKYVTKGHTVEFEIKEKNKDDEEILAKKLFRQSKENKGTFPFEILDYQIPLKRNNKIDKGVGKIDLLAVDENEKIVYILELKKKSNTETILKCILEAYTYAKQVNKDTLLNDFGKVGYSLAIAPLVFEGRTQFDEMQEVSENGERKELFKLISKLRKDEKFRNEQLNDKYNNIVPFYIKDSTTDGMYEIYKG</sequence>
<dbReference type="Proteomes" id="UP000184278">
    <property type="component" value="Unassembled WGS sequence"/>
</dbReference>
<dbReference type="EMBL" id="FQXK01000042">
    <property type="protein sequence ID" value="SHI81720.1"/>
    <property type="molecule type" value="Genomic_DNA"/>
</dbReference>
<gene>
    <name evidence="1" type="ORF">SAMN02745229_03677</name>
</gene>
<dbReference type="STRING" id="1121131.SAMN02745229_03677"/>
<accession>A0A1M6E8P4</accession>
<evidence type="ECO:0000313" key="1">
    <source>
        <dbReference type="EMBL" id="SHI81720.1"/>
    </source>
</evidence>
<reference evidence="2" key="1">
    <citation type="submission" date="2016-11" db="EMBL/GenBank/DDBJ databases">
        <authorList>
            <person name="Varghese N."/>
            <person name="Submissions S."/>
        </authorList>
    </citation>
    <scope>NUCLEOTIDE SEQUENCE [LARGE SCALE GENOMIC DNA]</scope>
    <source>
        <strain evidence="2">DSM 3071</strain>
    </source>
</reference>
<organism evidence="1 2">
    <name type="scientific">Butyrivibrio fibrisolvens DSM 3071</name>
    <dbReference type="NCBI Taxonomy" id="1121131"/>
    <lineage>
        <taxon>Bacteria</taxon>
        <taxon>Bacillati</taxon>
        <taxon>Bacillota</taxon>
        <taxon>Clostridia</taxon>
        <taxon>Lachnospirales</taxon>
        <taxon>Lachnospiraceae</taxon>
        <taxon>Butyrivibrio</taxon>
    </lineage>
</organism>
<protein>
    <submittedName>
        <fullName evidence="1">Uncharacterized protein</fullName>
    </submittedName>
</protein>
<dbReference type="GeneID" id="89508887"/>